<sequence>MPGMTVRSPSEKLMIVLRRFYGRLSLVSLAVLAACSTPVAPPPPPTPPPPLVETVRPRPPMGAVENMSIPEIQDGKYLTPNRKVTSNTALWHVRMALNVAALSCRSSADLARLQYNRLLHVHGPILTQANEAVDRNYKVAYGAAGFGARERLNTTVYNFFSLPPVMKSFCPVAEAVGAKLLAMPSSALLDYAPTALAELEKPFQDFYAAYADYLRRLAEWQSRFGGTVTVWAVPSPLPPPPVPPGEAPRQGFAPSVTSAIQQNLPPPPDAAPAAQPARPPAAAPTQPATSGPKLMVQPLPTNTE</sequence>
<evidence type="ECO:0000256" key="2">
    <source>
        <dbReference type="SAM" id="SignalP"/>
    </source>
</evidence>
<protein>
    <submittedName>
        <fullName evidence="3">Uncharacterized protein</fullName>
    </submittedName>
</protein>
<accession>A0A249MQA6</accession>
<reference evidence="3 4" key="1">
    <citation type="submission" date="2017-08" db="EMBL/GenBank/DDBJ databases">
        <title>Whole Genome Sequence of Sphingobium hydrophobicum C1: Insights into Adaption to the Electronic-waste Contaminated Sediment.</title>
        <authorList>
            <person name="Song D."/>
            <person name="Chen X."/>
            <person name="Xu M."/>
        </authorList>
    </citation>
    <scope>NUCLEOTIDE SEQUENCE [LARGE SCALE GENOMIC DNA]</scope>
    <source>
        <strain evidence="3 4">C1</strain>
    </source>
</reference>
<dbReference type="KEGG" id="shyd:CJD35_02180"/>
<feature type="signal peptide" evidence="2">
    <location>
        <begin position="1"/>
        <end position="33"/>
    </location>
</feature>
<proteinExistence type="predicted"/>
<dbReference type="Proteomes" id="UP000217141">
    <property type="component" value="Chromosome I"/>
</dbReference>
<dbReference type="AlphaFoldDB" id="A0A249MQA6"/>
<keyword evidence="2" id="KW-0732">Signal</keyword>
<gene>
    <name evidence="3" type="ORF">CJD35_02180</name>
</gene>
<name>A0A249MQA6_SPHXE</name>
<dbReference type="EMBL" id="CP022745">
    <property type="protein sequence ID" value="ASY43394.1"/>
    <property type="molecule type" value="Genomic_DNA"/>
</dbReference>
<organism evidence="3 4">
    <name type="scientific">Sphingobium xenophagum</name>
    <dbReference type="NCBI Taxonomy" id="121428"/>
    <lineage>
        <taxon>Bacteria</taxon>
        <taxon>Pseudomonadati</taxon>
        <taxon>Pseudomonadota</taxon>
        <taxon>Alphaproteobacteria</taxon>
        <taxon>Sphingomonadales</taxon>
        <taxon>Sphingomonadaceae</taxon>
        <taxon>Sphingobium</taxon>
    </lineage>
</organism>
<dbReference type="PROSITE" id="PS51257">
    <property type="entry name" value="PROKAR_LIPOPROTEIN"/>
    <property type="match status" value="1"/>
</dbReference>
<evidence type="ECO:0000313" key="4">
    <source>
        <dbReference type="Proteomes" id="UP000217141"/>
    </source>
</evidence>
<evidence type="ECO:0000313" key="3">
    <source>
        <dbReference type="EMBL" id="ASY43394.1"/>
    </source>
</evidence>
<feature type="region of interest" description="Disordered" evidence="1">
    <location>
        <begin position="239"/>
        <end position="304"/>
    </location>
</feature>
<feature type="chain" id="PRO_5012738468" evidence="2">
    <location>
        <begin position="34"/>
        <end position="304"/>
    </location>
</feature>
<dbReference type="RefSeq" id="WP_017181419.1">
    <property type="nucleotide sequence ID" value="NZ_CP022745.1"/>
</dbReference>
<evidence type="ECO:0000256" key="1">
    <source>
        <dbReference type="SAM" id="MobiDB-lite"/>
    </source>
</evidence>